<dbReference type="RefSeq" id="WP_344880635.1">
    <property type="nucleotide sequence ID" value="NZ_BAABAL010000018.1"/>
</dbReference>
<evidence type="ECO:0000259" key="1">
    <source>
        <dbReference type="Pfam" id="PF00149"/>
    </source>
</evidence>
<dbReference type="InterPro" id="IPR029052">
    <property type="entry name" value="Metallo-depent_PP-like"/>
</dbReference>
<accession>A0ABP7TAW8</accession>
<dbReference type="Gene3D" id="3.60.21.10">
    <property type="match status" value="1"/>
</dbReference>
<sequence length="291" mass="31929">MKIAFIGDVHGRVLHTLGALAALQNHRGIRLDAAIQVGDLGAYPTPERMDAPSRRFAAENPSENDLFRLLDPSPRLADAVRGALEQLPPVHFVSGNHEDFDWLAGLHEETGSGVVAVDPLGAFRHVACGQQIVLAGQRIAFLGKIEEPGHMDLDEDARASLLAAEPGSVDILITHDGPFGMCRNWRGELEGSPKLAGLIEHLRPRLHVSGHYHHENGPRHYGRTDSYALAELVYPKTNRRRPERANPEQRVAEGSIGLLDTDTGTFEYVHDDWLADVCGDDLDLSRFVTSS</sequence>
<organism evidence="2 3">
    <name type="scientific">Allokutzneria multivorans</name>
    <dbReference type="NCBI Taxonomy" id="1142134"/>
    <lineage>
        <taxon>Bacteria</taxon>
        <taxon>Bacillati</taxon>
        <taxon>Actinomycetota</taxon>
        <taxon>Actinomycetes</taxon>
        <taxon>Pseudonocardiales</taxon>
        <taxon>Pseudonocardiaceae</taxon>
        <taxon>Allokutzneria</taxon>
    </lineage>
</organism>
<feature type="domain" description="Calcineurin-like phosphoesterase" evidence="1">
    <location>
        <begin position="1"/>
        <end position="214"/>
    </location>
</feature>
<dbReference type="EMBL" id="BAABAL010000018">
    <property type="protein sequence ID" value="GAA4023595.1"/>
    <property type="molecule type" value="Genomic_DNA"/>
</dbReference>
<keyword evidence="3" id="KW-1185">Reference proteome</keyword>
<reference evidence="3" key="1">
    <citation type="journal article" date="2019" name="Int. J. Syst. Evol. Microbiol.">
        <title>The Global Catalogue of Microorganisms (GCM) 10K type strain sequencing project: providing services to taxonomists for standard genome sequencing and annotation.</title>
        <authorList>
            <consortium name="The Broad Institute Genomics Platform"/>
            <consortium name="The Broad Institute Genome Sequencing Center for Infectious Disease"/>
            <person name="Wu L."/>
            <person name="Ma J."/>
        </authorList>
    </citation>
    <scope>NUCLEOTIDE SEQUENCE [LARGE SCALE GENOMIC DNA]</scope>
    <source>
        <strain evidence="3">JCM 17342</strain>
    </source>
</reference>
<name>A0ABP7TAW8_9PSEU</name>
<gene>
    <name evidence="2" type="ORF">GCM10022247_54980</name>
</gene>
<comment type="caution">
    <text evidence="2">The sequence shown here is derived from an EMBL/GenBank/DDBJ whole genome shotgun (WGS) entry which is preliminary data.</text>
</comment>
<proteinExistence type="predicted"/>
<protein>
    <recommendedName>
        <fullName evidence="1">Calcineurin-like phosphoesterase domain-containing protein</fullName>
    </recommendedName>
</protein>
<dbReference type="InterPro" id="IPR004843">
    <property type="entry name" value="Calcineurin-like_PHP"/>
</dbReference>
<dbReference type="SUPFAM" id="SSF56300">
    <property type="entry name" value="Metallo-dependent phosphatases"/>
    <property type="match status" value="1"/>
</dbReference>
<dbReference type="Pfam" id="PF00149">
    <property type="entry name" value="Metallophos"/>
    <property type="match status" value="1"/>
</dbReference>
<evidence type="ECO:0000313" key="3">
    <source>
        <dbReference type="Proteomes" id="UP001501747"/>
    </source>
</evidence>
<dbReference type="Proteomes" id="UP001501747">
    <property type="component" value="Unassembled WGS sequence"/>
</dbReference>
<evidence type="ECO:0000313" key="2">
    <source>
        <dbReference type="EMBL" id="GAA4023595.1"/>
    </source>
</evidence>